<keyword evidence="3" id="KW-1185">Reference proteome</keyword>
<evidence type="ECO:0000313" key="3">
    <source>
        <dbReference type="Proteomes" id="UP001149090"/>
    </source>
</evidence>
<gene>
    <name evidence="2" type="ORF">M0811_02881</name>
</gene>
<evidence type="ECO:0000313" key="2">
    <source>
        <dbReference type="EMBL" id="KAJ5067691.1"/>
    </source>
</evidence>
<organism evidence="2 3">
    <name type="scientific">Anaeramoeba ignava</name>
    <name type="common">Anaerobic marine amoeba</name>
    <dbReference type="NCBI Taxonomy" id="1746090"/>
    <lineage>
        <taxon>Eukaryota</taxon>
        <taxon>Metamonada</taxon>
        <taxon>Anaeramoebidae</taxon>
        <taxon>Anaeramoeba</taxon>
    </lineage>
</organism>
<sequence length="124" mass="14810">MSKQGADLQICNSELVNLFDVLMKTFESLNFQILEENEKRKSLEMKKKELEIEIKEKEKKLSEKINQKEKLIKILKEGKNQMIQMTETSKKLVKFLEEKKNLIQKNNLILKINPNNLKMNDFFY</sequence>
<reference evidence="2" key="1">
    <citation type="submission" date="2022-10" db="EMBL/GenBank/DDBJ databases">
        <title>Novel sulphate-reducing endosymbionts in the free-living metamonad Anaeramoeba.</title>
        <authorList>
            <person name="Jerlstrom-Hultqvist J."/>
            <person name="Cepicka I."/>
            <person name="Gallot-Lavallee L."/>
            <person name="Salas-Leiva D."/>
            <person name="Curtis B.A."/>
            <person name="Zahonova K."/>
            <person name="Pipaliya S."/>
            <person name="Dacks J."/>
            <person name="Roger A.J."/>
        </authorList>
    </citation>
    <scope>NUCLEOTIDE SEQUENCE</scope>
    <source>
        <strain evidence="2">BMAN</strain>
    </source>
</reference>
<name>A0A9Q0R5Z6_ANAIG</name>
<protein>
    <submittedName>
        <fullName evidence="2">Sjoegren syndrome nuclear autoantigen 1</fullName>
    </submittedName>
</protein>
<feature type="coiled-coil region" evidence="1">
    <location>
        <begin position="33"/>
        <end position="74"/>
    </location>
</feature>
<dbReference type="AlphaFoldDB" id="A0A9Q0R5Z6"/>
<dbReference type="EMBL" id="JAPDFW010000125">
    <property type="protein sequence ID" value="KAJ5067691.1"/>
    <property type="molecule type" value="Genomic_DNA"/>
</dbReference>
<comment type="caution">
    <text evidence="2">The sequence shown here is derived from an EMBL/GenBank/DDBJ whole genome shotgun (WGS) entry which is preliminary data.</text>
</comment>
<proteinExistence type="predicted"/>
<accession>A0A9Q0R5Z6</accession>
<evidence type="ECO:0000256" key="1">
    <source>
        <dbReference type="SAM" id="Coils"/>
    </source>
</evidence>
<keyword evidence="1" id="KW-0175">Coiled coil</keyword>
<dbReference type="Proteomes" id="UP001149090">
    <property type="component" value="Unassembled WGS sequence"/>
</dbReference>